<keyword evidence="3" id="KW-1185">Reference proteome</keyword>
<evidence type="ECO:0000313" key="2">
    <source>
        <dbReference type="EMBL" id="TCT35378.1"/>
    </source>
</evidence>
<reference evidence="2 3" key="1">
    <citation type="submission" date="2019-03" db="EMBL/GenBank/DDBJ databases">
        <title>Freshwater and sediment microbial communities from various areas in North America, analyzing microbe dynamics in response to fracking.</title>
        <authorList>
            <person name="Lamendella R."/>
        </authorList>
    </citation>
    <scope>NUCLEOTIDE SEQUENCE [LARGE SCALE GENOMIC DNA]</scope>
    <source>
        <strain evidence="2 3">175.2</strain>
    </source>
</reference>
<sequence>MADKITIICRNPGMRRAGIKHPASATYPANRWSEEQIKAFRDDPSFEVIDGEAPDATTQSALVAARQALKEKDDALEEANNEVTRLKQEVAAHEGASRENDLKIKELTTKVENLEAENKTLKDAAEKAPKATPKK</sequence>
<dbReference type="EMBL" id="SMAR01000026">
    <property type="protein sequence ID" value="TCT35378.1"/>
    <property type="molecule type" value="Genomic_DNA"/>
</dbReference>
<evidence type="ECO:0000313" key="3">
    <source>
        <dbReference type="Proteomes" id="UP000295097"/>
    </source>
</evidence>
<accession>A0A4R3NLS3</accession>
<evidence type="ECO:0008006" key="4">
    <source>
        <dbReference type="Google" id="ProtNLM"/>
    </source>
</evidence>
<comment type="caution">
    <text evidence="2">The sequence shown here is derived from an EMBL/GenBank/DDBJ whole genome shotgun (WGS) entry which is preliminary data.</text>
</comment>
<name>A0A4R3NLS3_9HYPH</name>
<keyword evidence="1" id="KW-0175">Coiled coil</keyword>
<dbReference type="RefSeq" id="WP_132313043.1">
    <property type="nucleotide sequence ID" value="NZ_SMAR01000026.1"/>
</dbReference>
<dbReference type="Proteomes" id="UP000295097">
    <property type="component" value="Unassembled WGS sequence"/>
</dbReference>
<dbReference type="AlphaFoldDB" id="A0A4R3NLS3"/>
<dbReference type="SUPFAM" id="SSF160059">
    <property type="entry name" value="PriA/YqbF domain"/>
    <property type="match status" value="1"/>
</dbReference>
<dbReference type="OrthoDB" id="8420784at2"/>
<feature type="coiled-coil region" evidence="1">
    <location>
        <begin position="62"/>
        <end position="131"/>
    </location>
</feature>
<protein>
    <recommendedName>
        <fullName evidence="4">Mu-like prophage FluMu N-terminal domain-containing protein</fullName>
    </recommendedName>
</protein>
<evidence type="ECO:0000256" key="1">
    <source>
        <dbReference type="SAM" id="Coils"/>
    </source>
</evidence>
<dbReference type="Gene3D" id="1.20.5.340">
    <property type="match status" value="1"/>
</dbReference>
<proteinExistence type="predicted"/>
<gene>
    <name evidence="2" type="ORF">EDC90_102633</name>
</gene>
<organism evidence="2 3">
    <name type="scientific">Martelella mediterranea</name>
    <dbReference type="NCBI Taxonomy" id="293089"/>
    <lineage>
        <taxon>Bacteria</taxon>
        <taxon>Pseudomonadati</taxon>
        <taxon>Pseudomonadota</taxon>
        <taxon>Alphaproteobacteria</taxon>
        <taxon>Hyphomicrobiales</taxon>
        <taxon>Aurantimonadaceae</taxon>
        <taxon>Martelella</taxon>
    </lineage>
</organism>